<name>W5SU55_9SPIR</name>
<keyword evidence="1" id="KW-0472">Membrane</keyword>
<gene>
    <name evidence="2" type="ORF">BCO_0107800</name>
</gene>
<sequence>MNNNLVTYLIINNLLLIHFIGIEDIKVKNNKTLSKKYLIIIITALFTYSSLFHIYKLLSEYNLLLIIPMIYIILIYTLTIILKTLNNILIAYNNKSKYSNDFVLSNSSFTAIIFFSLDKNHNFLEGITTLILSSLSILISLILIKLIKKNFETKLTSKILVNETMDFFIMFILSLIPNIIILINNIEGS</sequence>
<feature type="transmembrane region" description="Helical" evidence="1">
    <location>
        <begin position="123"/>
        <end position="147"/>
    </location>
</feature>
<feature type="transmembrane region" description="Helical" evidence="1">
    <location>
        <begin position="6"/>
        <end position="25"/>
    </location>
</feature>
<evidence type="ECO:0000313" key="3">
    <source>
        <dbReference type="Proteomes" id="UP000019330"/>
    </source>
</evidence>
<proteinExistence type="predicted"/>
<accession>W5SU55</accession>
<dbReference type="EMBL" id="CP005745">
    <property type="protein sequence ID" value="AHH10228.1"/>
    <property type="molecule type" value="Genomic_DNA"/>
</dbReference>
<dbReference type="RefSeq" id="WP_025407759.1">
    <property type="nucleotide sequence ID" value="NZ_CP005745.1"/>
</dbReference>
<organism evidence="2 3">
    <name type="scientific">Borrelia coriaceae ATCC 43381</name>
    <dbReference type="NCBI Taxonomy" id="1408429"/>
    <lineage>
        <taxon>Bacteria</taxon>
        <taxon>Pseudomonadati</taxon>
        <taxon>Spirochaetota</taxon>
        <taxon>Spirochaetia</taxon>
        <taxon>Spirochaetales</taxon>
        <taxon>Borreliaceae</taxon>
        <taxon>Borrelia</taxon>
    </lineage>
</organism>
<dbReference type="Proteomes" id="UP000019330">
    <property type="component" value="Chromosome"/>
</dbReference>
<dbReference type="PATRIC" id="fig|1313292.3.peg.71"/>
<keyword evidence="1" id="KW-0812">Transmembrane</keyword>
<dbReference type="OrthoDB" id="351098at2"/>
<reference evidence="2" key="1">
    <citation type="submission" date="2013-04" db="EMBL/GenBank/DDBJ databases">
        <title>Comparative Genomics of Relapsing Fever Spirochetes.</title>
        <authorList>
            <person name="Schwan T.G."/>
            <person name="Raffel S.J."/>
            <person name="Porcella S.F."/>
            <person name="Martens C.A."/>
            <person name="Bruno D.P."/>
            <person name="Ricklefs S.M."/>
            <person name="Barbian K.B."/>
        </authorList>
    </citation>
    <scope>NUCLEOTIDE SEQUENCE [LARGE SCALE GENOMIC DNA]</scope>
    <source>
        <strain evidence="2">Co53</strain>
    </source>
</reference>
<dbReference type="HOGENOM" id="CLU_1451825_0_0_12"/>
<feature type="transmembrane region" description="Helical" evidence="1">
    <location>
        <begin position="167"/>
        <end position="186"/>
    </location>
</feature>
<keyword evidence="1" id="KW-1133">Transmembrane helix</keyword>
<feature type="transmembrane region" description="Helical" evidence="1">
    <location>
        <begin position="37"/>
        <end position="55"/>
    </location>
</feature>
<protein>
    <submittedName>
        <fullName evidence="2">Uncharacterized protein</fullName>
    </submittedName>
</protein>
<evidence type="ECO:0000256" key="1">
    <source>
        <dbReference type="SAM" id="Phobius"/>
    </source>
</evidence>
<dbReference type="STRING" id="1313292.BCO_0107800"/>
<feature type="transmembrane region" description="Helical" evidence="1">
    <location>
        <begin position="61"/>
        <end position="86"/>
    </location>
</feature>
<evidence type="ECO:0000313" key="2">
    <source>
        <dbReference type="EMBL" id="AHH10228.1"/>
    </source>
</evidence>
<keyword evidence="3" id="KW-1185">Reference proteome</keyword>
<dbReference type="AlphaFoldDB" id="W5SU55"/>